<feature type="non-terminal residue" evidence="1">
    <location>
        <position position="1"/>
    </location>
</feature>
<evidence type="ECO:0000313" key="2">
    <source>
        <dbReference type="Proteomes" id="UP000221165"/>
    </source>
</evidence>
<dbReference type="AlphaFoldDB" id="A0A2C6L3L2"/>
<dbReference type="EMBL" id="MIGC01001713">
    <property type="protein sequence ID" value="PHJ22362.1"/>
    <property type="molecule type" value="Genomic_DNA"/>
</dbReference>
<dbReference type="Proteomes" id="UP000221165">
    <property type="component" value="Unassembled WGS sequence"/>
</dbReference>
<protein>
    <submittedName>
        <fullName evidence="1">Uncharacterized protein</fullName>
    </submittedName>
</protein>
<dbReference type="GeneID" id="94427192"/>
<comment type="caution">
    <text evidence="1">The sequence shown here is derived from an EMBL/GenBank/DDBJ whole genome shotgun (WGS) entry which is preliminary data.</text>
</comment>
<organism evidence="1 2">
    <name type="scientific">Cystoisospora suis</name>
    <dbReference type="NCBI Taxonomy" id="483139"/>
    <lineage>
        <taxon>Eukaryota</taxon>
        <taxon>Sar</taxon>
        <taxon>Alveolata</taxon>
        <taxon>Apicomplexa</taxon>
        <taxon>Conoidasida</taxon>
        <taxon>Coccidia</taxon>
        <taxon>Eucoccidiorida</taxon>
        <taxon>Eimeriorina</taxon>
        <taxon>Sarcocystidae</taxon>
        <taxon>Cystoisospora</taxon>
    </lineage>
</organism>
<dbReference type="VEuPathDB" id="ToxoDB:CSUI_003786"/>
<gene>
    <name evidence="1" type="ORF">CSUI_003786</name>
</gene>
<reference evidence="1 2" key="1">
    <citation type="journal article" date="2017" name="Int. J. Parasitol.">
        <title>The genome of the protozoan parasite Cystoisospora suis and a reverse vaccinology approach to identify vaccine candidates.</title>
        <authorList>
            <person name="Palmieri N."/>
            <person name="Shrestha A."/>
            <person name="Ruttkowski B."/>
            <person name="Beck T."/>
            <person name="Vogl C."/>
            <person name="Tomley F."/>
            <person name="Blake D.P."/>
            <person name="Joachim A."/>
        </authorList>
    </citation>
    <scope>NUCLEOTIDE SEQUENCE [LARGE SCALE GENOMIC DNA]</scope>
    <source>
        <strain evidence="1 2">Wien I</strain>
    </source>
</reference>
<accession>A0A2C6L3L2</accession>
<dbReference type="RefSeq" id="XP_067924039.1">
    <property type="nucleotide sequence ID" value="XM_068063981.1"/>
</dbReference>
<keyword evidence="2" id="KW-1185">Reference proteome</keyword>
<proteinExistence type="predicted"/>
<sequence length="70" mass="8155">IDLQISVGMLYRSILYLSSIENKRVALDTYIGVHRQRLLVVFVKRLQLYAVYSPNDAAEEVSINFSFRYV</sequence>
<evidence type="ECO:0000313" key="1">
    <source>
        <dbReference type="EMBL" id="PHJ22362.1"/>
    </source>
</evidence>
<name>A0A2C6L3L2_9APIC</name>